<organism evidence="1 2">
    <name type="scientific">Letharia lupina</name>
    <dbReference type="NCBI Taxonomy" id="560253"/>
    <lineage>
        <taxon>Eukaryota</taxon>
        <taxon>Fungi</taxon>
        <taxon>Dikarya</taxon>
        <taxon>Ascomycota</taxon>
        <taxon>Pezizomycotina</taxon>
        <taxon>Lecanoromycetes</taxon>
        <taxon>OSLEUM clade</taxon>
        <taxon>Lecanoromycetidae</taxon>
        <taxon>Lecanorales</taxon>
        <taxon>Lecanorineae</taxon>
        <taxon>Parmeliaceae</taxon>
        <taxon>Letharia</taxon>
    </lineage>
</organism>
<accession>A0A8H6F7X4</accession>
<gene>
    <name evidence="1" type="ORF">HO133_006440</name>
</gene>
<proteinExistence type="predicted"/>
<dbReference type="Proteomes" id="UP000593566">
    <property type="component" value="Unassembled WGS sequence"/>
</dbReference>
<comment type="caution">
    <text evidence="1">The sequence shown here is derived from an EMBL/GenBank/DDBJ whole genome shotgun (WGS) entry which is preliminary data.</text>
</comment>
<protein>
    <submittedName>
        <fullName evidence="1">Uncharacterized protein</fullName>
    </submittedName>
</protein>
<name>A0A8H6F7X4_9LECA</name>
<dbReference type="GeneID" id="59334841"/>
<dbReference type="EMBL" id="JACCJB010000024">
    <property type="protein sequence ID" value="KAF6218028.1"/>
    <property type="molecule type" value="Genomic_DNA"/>
</dbReference>
<reference evidence="1 2" key="1">
    <citation type="journal article" date="2020" name="Genomics">
        <title>Complete, high-quality genomes from long-read metagenomic sequencing of two wolf lichen thalli reveals enigmatic genome architecture.</title>
        <authorList>
            <person name="McKenzie S.K."/>
            <person name="Walston R.F."/>
            <person name="Allen J.L."/>
        </authorList>
    </citation>
    <scope>NUCLEOTIDE SEQUENCE [LARGE SCALE GENOMIC DNA]</scope>
    <source>
        <strain evidence="1">WasteWater1</strain>
    </source>
</reference>
<evidence type="ECO:0000313" key="1">
    <source>
        <dbReference type="EMBL" id="KAF6218028.1"/>
    </source>
</evidence>
<sequence length="70" mass="7751">MTPKIFEMDNDMPDWTDDFDFGAFLIIPPDDVDQGDIGPGMHGDQTGQVANTYFYPATHLDSLSDDEPLG</sequence>
<dbReference type="AlphaFoldDB" id="A0A8H6F7X4"/>
<keyword evidence="2" id="KW-1185">Reference proteome</keyword>
<dbReference type="RefSeq" id="XP_037147463.1">
    <property type="nucleotide sequence ID" value="XM_037297338.1"/>
</dbReference>
<evidence type="ECO:0000313" key="2">
    <source>
        <dbReference type="Proteomes" id="UP000593566"/>
    </source>
</evidence>